<evidence type="ECO:0000313" key="3">
    <source>
        <dbReference type="Proteomes" id="UP000189970"/>
    </source>
</evidence>
<feature type="signal peptide" evidence="1">
    <location>
        <begin position="1"/>
        <end position="21"/>
    </location>
</feature>
<dbReference type="AlphaFoldDB" id="A0A1V4DFF5"/>
<evidence type="ECO:0000256" key="1">
    <source>
        <dbReference type="SAM" id="SignalP"/>
    </source>
</evidence>
<evidence type="ECO:0000313" key="2">
    <source>
        <dbReference type="EMBL" id="OPF87183.1"/>
    </source>
</evidence>
<keyword evidence="3" id="KW-1185">Reference proteome</keyword>
<feature type="chain" id="PRO_5038990600" description="Lipoprotein" evidence="1">
    <location>
        <begin position="22"/>
        <end position="348"/>
    </location>
</feature>
<comment type="caution">
    <text evidence="2">The sequence shown here is derived from an EMBL/GenBank/DDBJ whole genome shotgun (WGS) entry which is preliminary data.</text>
</comment>
<dbReference type="SUPFAM" id="SSF63825">
    <property type="entry name" value="YWTD domain"/>
    <property type="match status" value="1"/>
</dbReference>
<dbReference type="PROSITE" id="PS51257">
    <property type="entry name" value="PROKAR_LIPOPROTEIN"/>
    <property type="match status" value="1"/>
</dbReference>
<keyword evidence="1" id="KW-0732">Signal</keyword>
<evidence type="ECO:0008006" key="4">
    <source>
        <dbReference type="Google" id="ProtNLM"/>
    </source>
</evidence>
<dbReference type="RefSeq" id="WP_079345472.1">
    <property type="nucleotide sequence ID" value="NZ_MVAB01000001.1"/>
</dbReference>
<dbReference type="EMBL" id="MVAB01000001">
    <property type="protein sequence ID" value="OPF87183.1"/>
    <property type="molecule type" value="Genomic_DNA"/>
</dbReference>
<proteinExistence type="predicted"/>
<accession>A0A1V4DFF5</accession>
<sequence length="348" mass="39449">MKKISLTLISLSLLLIGGCQQKSNVVTHDNLSKQEKALKEKYSDFYNLTFLSDSSKGDVYPVPGLKETVVPALDKPGKKSISHSMDPQGVTIAEDYLLISSYSHDKKHHSVIYVLDKKTHDYIKTIVLKGNPHVGGITYDPIAKNIWVCSSTDANQAELVAFSMDKLTAYDMKENYQPIIYDQEITLDGIKKSSYVTYHDKSLYVGYFSVNHKAVLEKYQFNDDGVFDTTLHGKKEMIDDDTTLSPEEKLHVGTQIQGITFYKNYMLLSRSYGDKNSKILVYELDDNDLFLEKDAIKTIEAPPYLEQISVSGNKLYTIFESGTQRFRDKKGLTVVNYVVPLDLEKMLE</sequence>
<protein>
    <recommendedName>
        <fullName evidence="4">Lipoprotein</fullName>
    </recommendedName>
</protein>
<reference evidence="2 3" key="1">
    <citation type="submission" date="2017-02" db="EMBL/GenBank/DDBJ databases">
        <title>Vagococcus cremeus sp. nov., isolated from the small intestine of a marten, Martes flavigula.</title>
        <authorList>
            <person name="Tak E.J."/>
            <person name="Bae J.-W."/>
        </authorList>
    </citation>
    <scope>NUCLEOTIDE SEQUENCE [LARGE SCALE GENOMIC DNA]</scope>
    <source>
        <strain evidence="2 3">D7T301</strain>
    </source>
</reference>
<gene>
    <name evidence="2" type="ORF">BW731_02630</name>
</gene>
<dbReference type="Proteomes" id="UP000189970">
    <property type="component" value="Unassembled WGS sequence"/>
</dbReference>
<name>A0A1V4DFF5_9ENTE</name>
<organism evidence="2 3">
    <name type="scientific">Vagococcus martis</name>
    <dbReference type="NCBI Taxonomy" id="1768210"/>
    <lineage>
        <taxon>Bacteria</taxon>
        <taxon>Bacillati</taxon>
        <taxon>Bacillota</taxon>
        <taxon>Bacilli</taxon>
        <taxon>Lactobacillales</taxon>
        <taxon>Enterococcaceae</taxon>
        <taxon>Vagococcus</taxon>
    </lineage>
</organism>